<dbReference type="Gene3D" id="3.40.50.1820">
    <property type="entry name" value="alpha/beta hydrolase"/>
    <property type="match status" value="1"/>
</dbReference>
<evidence type="ECO:0000259" key="2">
    <source>
        <dbReference type="Pfam" id="PF12146"/>
    </source>
</evidence>
<dbReference type="InterPro" id="IPR029058">
    <property type="entry name" value="AB_hydrolase_fold"/>
</dbReference>
<organism evidence="3 4">
    <name type="scientific">Microbacterium elymi</name>
    <dbReference type="NCBI Taxonomy" id="2909587"/>
    <lineage>
        <taxon>Bacteria</taxon>
        <taxon>Bacillati</taxon>
        <taxon>Actinomycetota</taxon>
        <taxon>Actinomycetes</taxon>
        <taxon>Micrococcales</taxon>
        <taxon>Microbacteriaceae</taxon>
        <taxon>Microbacterium</taxon>
    </lineage>
</organism>
<proteinExistence type="predicted"/>
<reference evidence="3" key="1">
    <citation type="submission" date="2022-01" db="EMBL/GenBank/DDBJ databases">
        <title>Microbacterium eymi and Microbacterium rhizovicinus sp. nov., isolated from the rhizospheric soil of Elymus tsukushiensis, a plant native to the Dokdo Islands, Republic of Korea.</title>
        <authorList>
            <person name="Hwang Y.J."/>
        </authorList>
    </citation>
    <scope>NUCLEOTIDE SEQUENCE</scope>
    <source>
        <strain evidence="3">KUDC0405</strain>
    </source>
</reference>
<evidence type="ECO:0000256" key="1">
    <source>
        <dbReference type="SAM" id="MobiDB-lite"/>
    </source>
</evidence>
<feature type="region of interest" description="Disordered" evidence="1">
    <location>
        <begin position="159"/>
        <end position="237"/>
    </location>
</feature>
<keyword evidence="3" id="KW-0378">Hydrolase</keyword>
<dbReference type="InterPro" id="IPR022742">
    <property type="entry name" value="Hydrolase_4"/>
</dbReference>
<keyword evidence="4" id="KW-1185">Reference proteome</keyword>
<dbReference type="Pfam" id="PF12146">
    <property type="entry name" value="Hydrolase_4"/>
    <property type="match status" value="1"/>
</dbReference>
<feature type="compositionally biased region" description="Basic and acidic residues" evidence="1">
    <location>
        <begin position="212"/>
        <end position="229"/>
    </location>
</feature>
<dbReference type="Proteomes" id="UP001054811">
    <property type="component" value="Chromosome"/>
</dbReference>
<name>A0ABY5NIT2_9MICO</name>
<feature type="domain" description="Serine aminopeptidase S33" evidence="2">
    <location>
        <begin position="50"/>
        <end position="148"/>
    </location>
</feature>
<evidence type="ECO:0000313" key="3">
    <source>
        <dbReference type="EMBL" id="UUT35006.1"/>
    </source>
</evidence>
<accession>A0ABY5NIT2</accession>
<evidence type="ECO:0000313" key="4">
    <source>
        <dbReference type="Proteomes" id="UP001054811"/>
    </source>
</evidence>
<dbReference type="InterPro" id="IPR053145">
    <property type="entry name" value="AB_hydrolase_Est10"/>
</dbReference>
<dbReference type="RefSeq" id="WP_259611547.1">
    <property type="nucleotide sequence ID" value="NZ_CP091139.2"/>
</dbReference>
<gene>
    <name evidence="3" type="ORF">L2X98_32210</name>
</gene>
<feature type="compositionally biased region" description="Basic residues" evidence="1">
    <location>
        <begin position="193"/>
        <end position="211"/>
    </location>
</feature>
<dbReference type="EMBL" id="CP091139">
    <property type="protein sequence ID" value="UUT35006.1"/>
    <property type="molecule type" value="Genomic_DNA"/>
</dbReference>
<dbReference type="PANTHER" id="PTHR43265:SF1">
    <property type="entry name" value="ESTERASE ESTD"/>
    <property type="match status" value="1"/>
</dbReference>
<sequence length="237" mass="25161">MNAEPLVAHHDGVRLAGSLWHPERKARALVLMYPGSGPSDRDNDVLFPPIRAALLDAGAAVCSFDKRGVGGSSGDWLDADIPLQAADLAAGLAAAREVVGDLPTGLFGHSQGGWVVLEAAAQDAVGFVITNSGPAVGPREQETYSTAQTLRLARLARPRGAGGAPHLHAGDGPARAAVRHRVAARPGPSPDRRARRRRRLRPRRSRPVGLRRTRDAPRSAGRPPHDGRPAARAVRRR</sequence>
<dbReference type="SUPFAM" id="SSF53474">
    <property type="entry name" value="alpha/beta-Hydrolases"/>
    <property type="match status" value="1"/>
</dbReference>
<protein>
    <submittedName>
        <fullName evidence="3">Alpha/beta fold hydrolase</fullName>
    </submittedName>
</protein>
<dbReference type="GO" id="GO:0016787">
    <property type="term" value="F:hydrolase activity"/>
    <property type="evidence" value="ECO:0007669"/>
    <property type="project" value="UniProtKB-KW"/>
</dbReference>
<dbReference type="PANTHER" id="PTHR43265">
    <property type="entry name" value="ESTERASE ESTD"/>
    <property type="match status" value="1"/>
</dbReference>